<proteinExistence type="predicted"/>
<keyword evidence="2" id="KW-0496">Mitochondrion</keyword>
<feature type="transmembrane region" description="Helical" evidence="1">
    <location>
        <begin position="60"/>
        <end position="83"/>
    </location>
</feature>
<gene>
    <name evidence="2" type="primary">nad6</name>
</gene>
<feature type="transmembrane region" description="Helical" evidence="1">
    <location>
        <begin position="95"/>
        <end position="116"/>
    </location>
</feature>
<name>A0A3S8V0C0_9HYME</name>
<geneLocation type="mitochondrion" evidence="2"/>
<evidence type="ECO:0000256" key="1">
    <source>
        <dbReference type="SAM" id="Phobius"/>
    </source>
</evidence>
<organism evidence="2">
    <name type="scientific">Amblyjoppa sp. ZJUH_2016002</name>
    <dbReference type="NCBI Taxonomy" id="2491150"/>
    <lineage>
        <taxon>Eukaryota</taxon>
        <taxon>Metazoa</taxon>
        <taxon>Ecdysozoa</taxon>
        <taxon>Arthropoda</taxon>
        <taxon>Hexapoda</taxon>
        <taxon>Insecta</taxon>
        <taxon>Pterygota</taxon>
        <taxon>Neoptera</taxon>
        <taxon>Endopterygota</taxon>
        <taxon>Hymenoptera</taxon>
        <taxon>Apocrita</taxon>
        <taxon>Ichneumonoidea</taxon>
        <taxon>Ichneumonidae</taxon>
        <taxon>Ichneumoninae</taxon>
        <taxon>Heresiarchini</taxon>
        <taxon>Amblyjoppa</taxon>
    </lineage>
</organism>
<dbReference type="AlphaFoldDB" id="A0A3S8V0C0"/>
<feature type="transmembrane region" description="Helical" evidence="1">
    <location>
        <begin position="154"/>
        <end position="172"/>
    </location>
</feature>
<protein>
    <submittedName>
        <fullName evidence="2">NADH dehydrogenase subunit 6</fullName>
    </submittedName>
</protein>
<keyword evidence="1" id="KW-0472">Membrane</keyword>
<accession>A0A3S8V0C0</accession>
<keyword evidence="1" id="KW-1133">Transmembrane helix</keyword>
<sequence>MNKINNLIMIMPIMTNMMMMMLMMTPMKMNKFHPITLIILLILLTLMISLKLNFLMKSMISFMLFLIVIGGLMVIFMYITSLANNELFTLNLKYLIINIFKILPIMMLLLMLMMMFKQLILINIIESNNLMNWIEMNYKYINIMYKEMNNKPSYFIMLYLYYSMICIMNICYKLKTPLRQILF</sequence>
<dbReference type="EMBL" id="MG923483">
    <property type="protein sequence ID" value="AZL93087.1"/>
    <property type="molecule type" value="Genomic_DNA"/>
</dbReference>
<reference evidence="2" key="1">
    <citation type="journal article" date="2018" name="Mol. Phylogenet. Evol.">
        <title>Mitochondrial phylogenomics of the Hymenoptera.</title>
        <authorList>
            <person name="Tang P."/>
            <person name="Zhu J.C."/>
            <person name="Zheng B.Y."/>
            <person name="Wei S.J."/>
            <person name="Sharkey M."/>
            <person name="Chen X.X."/>
            <person name="Vogler A.P."/>
        </authorList>
    </citation>
    <scope>NUCLEOTIDE SEQUENCE</scope>
</reference>
<keyword evidence="1" id="KW-0812">Transmembrane</keyword>
<evidence type="ECO:0000313" key="2">
    <source>
        <dbReference type="EMBL" id="AZL93087.1"/>
    </source>
</evidence>